<dbReference type="PROSITE" id="PS50928">
    <property type="entry name" value="ABC_TM1"/>
    <property type="match status" value="1"/>
</dbReference>
<sequence length="304" mass="33352">MTPATKRRFSPRGLMGENRPTLWLAPLLAVVTLFYLYPAFEVLRYSITNASLLDPDYEYTLETFTRVLGDPVLYKVLRTTAIFVVASIVLQLLFGLVIAVAVNRASKRRLPGMVFMRSLVLSAWVMPGVVIGIVWAIILNDADYGLANLLLGTVGLGSVPWLSTPNTALMSVIIANVWRGTAFSMILQYAGLQSIPEELYEAAEVDGAGTLQSFWYITLPQLRPILMINIILITIFTLNTFDMILPLTGGGPGQATEVLVLRTYNVIFQNFSLAGGSVLAVAMLAIAMALTLIYQRLLRSEGSL</sequence>
<feature type="transmembrane region" description="Helical" evidence="7">
    <location>
        <begin position="81"/>
        <end position="102"/>
    </location>
</feature>
<keyword evidence="4 7" id="KW-0812">Transmembrane</keyword>
<organism evidence="9 10">
    <name type="scientific">Rubrobacter tropicus</name>
    <dbReference type="NCBI Taxonomy" id="2653851"/>
    <lineage>
        <taxon>Bacteria</taxon>
        <taxon>Bacillati</taxon>
        <taxon>Actinomycetota</taxon>
        <taxon>Rubrobacteria</taxon>
        <taxon>Rubrobacterales</taxon>
        <taxon>Rubrobacteraceae</taxon>
        <taxon>Rubrobacter</taxon>
    </lineage>
</organism>
<feature type="transmembrane region" description="Helical" evidence="7">
    <location>
        <begin position="21"/>
        <end position="40"/>
    </location>
</feature>
<keyword evidence="2 7" id="KW-0813">Transport</keyword>
<accession>A0A6G8QB84</accession>
<feature type="domain" description="ABC transmembrane type-1" evidence="8">
    <location>
        <begin position="77"/>
        <end position="294"/>
    </location>
</feature>
<dbReference type="InterPro" id="IPR035906">
    <property type="entry name" value="MetI-like_sf"/>
</dbReference>
<evidence type="ECO:0000259" key="8">
    <source>
        <dbReference type="PROSITE" id="PS50928"/>
    </source>
</evidence>
<evidence type="ECO:0000256" key="4">
    <source>
        <dbReference type="ARBA" id="ARBA00022692"/>
    </source>
</evidence>
<evidence type="ECO:0000313" key="10">
    <source>
        <dbReference type="Proteomes" id="UP000501452"/>
    </source>
</evidence>
<dbReference type="GO" id="GO:0005886">
    <property type="term" value="C:plasma membrane"/>
    <property type="evidence" value="ECO:0007669"/>
    <property type="project" value="UniProtKB-SubCell"/>
</dbReference>
<feature type="transmembrane region" description="Helical" evidence="7">
    <location>
        <begin position="114"/>
        <end position="138"/>
    </location>
</feature>
<evidence type="ECO:0000313" key="9">
    <source>
        <dbReference type="EMBL" id="QIN83754.1"/>
    </source>
</evidence>
<evidence type="ECO:0000256" key="3">
    <source>
        <dbReference type="ARBA" id="ARBA00022475"/>
    </source>
</evidence>
<gene>
    <name evidence="9" type="ORF">GBA63_14760</name>
</gene>
<comment type="subcellular location">
    <subcellularLocation>
        <location evidence="1 7">Cell membrane</location>
        <topology evidence="1 7">Multi-pass membrane protein</topology>
    </subcellularLocation>
</comment>
<dbReference type="Pfam" id="PF00528">
    <property type="entry name" value="BPD_transp_1"/>
    <property type="match status" value="1"/>
</dbReference>
<dbReference type="PANTHER" id="PTHR43005">
    <property type="entry name" value="BLR7065 PROTEIN"/>
    <property type="match status" value="1"/>
</dbReference>
<dbReference type="AlphaFoldDB" id="A0A6G8QB84"/>
<evidence type="ECO:0000256" key="6">
    <source>
        <dbReference type="ARBA" id="ARBA00023136"/>
    </source>
</evidence>
<evidence type="ECO:0000256" key="5">
    <source>
        <dbReference type="ARBA" id="ARBA00022989"/>
    </source>
</evidence>
<dbReference type="RefSeq" id="WP_166177326.1">
    <property type="nucleotide sequence ID" value="NZ_CP045119.1"/>
</dbReference>
<dbReference type="CDD" id="cd06261">
    <property type="entry name" value="TM_PBP2"/>
    <property type="match status" value="1"/>
</dbReference>
<comment type="similarity">
    <text evidence="7">Belongs to the binding-protein-dependent transport system permease family.</text>
</comment>
<dbReference type="InterPro" id="IPR000515">
    <property type="entry name" value="MetI-like"/>
</dbReference>
<proteinExistence type="inferred from homology"/>
<dbReference type="EMBL" id="CP045119">
    <property type="protein sequence ID" value="QIN83754.1"/>
    <property type="molecule type" value="Genomic_DNA"/>
</dbReference>
<dbReference type="KEGG" id="rub:GBA63_14760"/>
<dbReference type="GO" id="GO:0055085">
    <property type="term" value="P:transmembrane transport"/>
    <property type="evidence" value="ECO:0007669"/>
    <property type="project" value="InterPro"/>
</dbReference>
<evidence type="ECO:0000256" key="7">
    <source>
        <dbReference type="RuleBase" id="RU363032"/>
    </source>
</evidence>
<name>A0A6G8QB84_9ACTN</name>
<reference evidence="9 10" key="1">
    <citation type="submission" date="2019-10" db="EMBL/GenBank/DDBJ databases">
        <title>Rubrobacter sp nov SCSIO 52090 isolated from a deep-sea sediment in the South China Sea.</title>
        <authorList>
            <person name="Chen R.W."/>
        </authorList>
    </citation>
    <scope>NUCLEOTIDE SEQUENCE [LARGE SCALE GENOMIC DNA]</scope>
    <source>
        <strain evidence="9 10">SCSIO 52909</strain>
    </source>
</reference>
<dbReference type="Proteomes" id="UP000501452">
    <property type="component" value="Chromosome"/>
</dbReference>
<protein>
    <submittedName>
        <fullName evidence="9">ABC transporter permease subunit</fullName>
    </submittedName>
</protein>
<feature type="transmembrane region" description="Helical" evidence="7">
    <location>
        <begin position="158"/>
        <end position="178"/>
    </location>
</feature>
<evidence type="ECO:0000256" key="2">
    <source>
        <dbReference type="ARBA" id="ARBA00022448"/>
    </source>
</evidence>
<keyword evidence="5 7" id="KW-1133">Transmembrane helix</keyword>
<keyword evidence="3" id="KW-1003">Cell membrane</keyword>
<evidence type="ECO:0000256" key="1">
    <source>
        <dbReference type="ARBA" id="ARBA00004651"/>
    </source>
</evidence>
<keyword evidence="10" id="KW-1185">Reference proteome</keyword>
<dbReference type="PANTHER" id="PTHR43005:SF1">
    <property type="entry name" value="SPERMIDINE_PUTRESCINE TRANSPORT SYSTEM PERMEASE PROTEIN"/>
    <property type="match status" value="1"/>
</dbReference>
<keyword evidence="6 7" id="KW-0472">Membrane</keyword>
<feature type="transmembrane region" description="Helical" evidence="7">
    <location>
        <begin position="267"/>
        <end position="294"/>
    </location>
</feature>
<feature type="transmembrane region" description="Helical" evidence="7">
    <location>
        <begin position="225"/>
        <end position="247"/>
    </location>
</feature>
<dbReference type="SUPFAM" id="SSF161098">
    <property type="entry name" value="MetI-like"/>
    <property type="match status" value="1"/>
</dbReference>
<dbReference type="Gene3D" id="1.10.3720.10">
    <property type="entry name" value="MetI-like"/>
    <property type="match status" value="1"/>
</dbReference>